<dbReference type="Gene3D" id="3.40.980.10">
    <property type="entry name" value="MoaB/Mog-like domain"/>
    <property type="match status" value="1"/>
</dbReference>
<dbReference type="NCBIfam" id="TIGR00177">
    <property type="entry name" value="molyb_syn"/>
    <property type="match status" value="1"/>
</dbReference>
<dbReference type="AlphaFoldDB" id="A0A941W4B4"/>
<dbReference type="FunFam" id="2.170.190.11:FF:000001">
    <property type="entry name" value="Molybdopterin molybdenumtransferase"/>
    <property type="match status" value="1"/>
</dbReference>
<dbReference type="InterPro" id="IPR005110">
    <property type="entry name" value="MoeA_linker/N"/>
</dbReference>
<accession>A0A941W4B4</accession>
<dbReference type="PANTHER" id="PTHR10192:SF5">
    <property type="entry name" value="GEPHYRIN"/>
    <property type="match status" value="1"/>
</dbReference>
<dbReference type="Pfam" id="PF03453">
    <property type="entry name" value="MoeA_N"/>
    <property type="match status" value="1"/>
</dbReference>
<dbReference type="Proteomes" id="UP000722750">
    <property type="component" value="Unassembled WGS sequence"/>
</dbReference>
<evidence type="ECO:0000313" key="14">
    <source>
        <dbReference type="Proteomes" id="UP000722750"/>
    </source>
</evidence>
<dbReference type="NCBIfam" id="NF045515">
    <property type="entry name" value="Glp_gephyrin"/>
    <property type="match status" value="1"/>
</dbReference>
<dbReference type="PANTHER" id="PTHR10192">
    <property type="entry name" value="MOLYBDOPTERIN BIOSYNTHESIS PROTEIN"/>
    <property type="match status" value="1"/>
</dbReference>
<dbReference type="CDD" id="cd00887">
    <property type="entry name" value="MoeA"/>
    <property type="match status" value="1"/>
</dbReference>
<dbReference type="GO" id="GO:0061599">
    <property type="term" value="F:molybdopterin molybdotransferase activity"/>
    <property type="evidence" value="ECO:0007669"/>
    <property type="project" value="UniProtKB-UniRule"/>
</dbReference>
<dbReference type="EC" id="2.10.1.1" evidence="11"/>
<organism evidence="13 14">
    <name type="scientific">Candidatus Scalindua arabica</name>
    <dbReference type="NCBI Taxonomy" id="1127984"/>
    <lineage>
        <taxon>Bacteria</taxon>
        <taxon>Pseudomonadati</taxon>
        <taxon>Planctomycetota</taxon>
        <taxon>Candidatus Brocadiia</taxon>
        <taxon>Candidatus Brocadiales</taxon>
        <taxon>Candidatus Scalinduaceae</taxon>
        <taxon>Candidatus Scalindua</taxon>
    </lineage>
</organism>
<evidence type="ECO:0000256" key="11">
    <source>
        <dbReference type="RuleBase" id="RU365090"/>
    </source>
</evidence>
<proteinExistence type="inferred from homology"/>
<evidence type="ECO:0000313" key="13">
    <source>
        <dbReference type="EMBL" id="MBS1259279.1"/>
    </source>
</evidence>
<comment type="function">
    <text evidence="2 11">Catalyzes the insertion of molybdate into adenylated molybdopterin with the concomitant release of AMP.</text>
</comment>
<dbReference type="InterPro" id="IPR008284">
    <property type="entry name" value="MoCF_biosynth_CS"/>
</dbReference>
<dbReference type="Gene3D" id="2.40.340.10">
    <property type="entry name" value="MoeA, C-terminal, domain IV"/>
    <property type="match status" value="1"/>
</dbReference>
<keyword evidence="5 11" id="KW-0500">Molybdenum</keyword>
<evidence type="ECO:0000256" key="10">
    <source>
        <dbReference type="ARBA" id="ARBA00047317"/>
    </source>
</evidence>
<protein>
    <recommendedName>
        <fullName evidence="11">Molybdopterin molybdenumtransferase</fullName>
        <ecNumber evidence="11">2.10.1.1</ecNumber>
    </recommendedName>
</protein>
<evidence type="ECO:0000256" key="7">
    <source>
        <dbReference type="ARBA" id="ARBA00022723"/>
    </source>
</evidence>
<dbReference type="SMART" id="SM00852">
    <property type="entry name" value="MoCF_biosynth"/>
    <property type="match status" value="1"/>
</dbReference>
<dbReference type="InterPro" id="IPR005111">
    <property type="entry name" value="MoeA_C_domain_IV"/>
</dbReference>
<evidence type="ECO:0000256" key="5">
    <source>
        <dbReference type="ARBA" id="ARBA00022505"/>
    </source>
</evidence>
<comment type="caution">
    <text evidence="13">The sequence shown here is derived from an EMBL/GenBank/DDBJ whole genome shotgun (WGS) entry which is preliminary data.</text>
</comment>
<evidence type="ECO:0000256" key="9">
    <source>
        <dbReference type="ARBA" id="ARBA00023150"/>
    </source>
</evidence>
<dbReference type="InterPro" id="IPR038987">
    <property type="entry name" value="MoeA-like"/>
</dbReference>
<dbReference type="InterPro" id="IPR001453">
    <property type="entry name" value="MoaB/Mog_dom"/>
</dbReference>
<dbReference type="Pfam" id="PF00994">
    <property type="entry name" value="MoCF_biosynth"/>
    <property type="match status" value="1"/>
</dbReference>
<keyword evidence="9 11" id="KW-0501">Molybdenum cofactor biosynthesis</keyword>
<keyword evidence="7 11" id="KW-0479">Metal-binding</keyword>
<name>A0A941W4B4_9BACT</name>
<dbReference type="EMBL" id="JAANXD010000088">
    <property type="protein sequence ID" value="MBS1259279.1"/>
    <property type="molecule type" value="Genomic_DNA"/>
</dbReference>
<feature type="domain" description="MoaB/Mog" evidence="12">
    <location>
        <begin position="176"/>
        <end position="313"/>
    </location>
</feature>
<comment type="similarity">
    <text evidence="4 11">Belongs to the MoeA family.</text>
</comment>
<comment type="pathway">
    <text evidence="3 11">Cofactor biosynthesis; molybdopterin biosynthesis.</text>
</comment>
<dbReference type="SUPFAM" id="SSF63882">
    <property type="entry name" value="MoeA N-terminal region -like"/>
    <property type="match status" value="1"/>
</dbReference>
<dbReference type="FunFam" id="3.40.980.10:FF:000004">
    <property type="entry name" value="Molybdopterin molybdenumtransferase"/>
    <property type="match status" value="1"/>
</dbReference>
<dbReference type="InterPro" id="IPR036425">
    <property type="entry name" value="MoaB/Mog-like_dom_sf"/>
</dbReference>
<dbReference type="GO" id="GO:0006777">
    <property type="term" value="P:Mo-molybdopterin cofactor biosynthetic process"/>
    <property type="evidence" value="ECO:0007669"/>
    <property type="project" value="UniProtKB-UniRule"/>
</dbReference>
<dbReference type="GO" id="GO:0046872">
    <property type="term" value="F:metal ion binding"/>
    <property type="evidence" value="ECO:0007669"/>
    <property type="project" value="UniProtKB-UniRule"/>
</dbReference>
<dbReference type="GO" id="GO:0005829">
    <property type="term" value="C:cytosol"/>
    <property type="evidence" value="ECO:0007669"/>
    <property type="project" value="TreeGrafter"/>
</dbReference>
<evidence type="ECO:0000256" key="1">
    <source>
        <dbReference type="ARBA" id="ARBA00001946"/>
    </source>
</evidence>
<evidence type="ECO:0000259" key="12">
    <source>
        <dbReference type="SMART" id="SM00852"/>
    </source>
</evidence>
<evidence type="ECO:0000256" key="4">
    <source>
        <dbReference type="ARBA" id="ARBA00010763"/>
    </source>
</evidence>
<evidence type="ECO:0000256" key="6">
    <source>
        <dbReference type="ARBA" id="ARBA00022679"/>
    </source>
</evidence>
<dbReference type="Gene3D" id="2.170.190.11">
    <property type="entry name" value="Molybdopterin biosynthesis moea protein, domain 3"/>
    <property type="match status" value="1"/>
</dbReference>
<evidence type="ECO:0000256" key="3">
    <source>
        <dbReference type="ARBA" id="ARBA00005046"/>
    </source>
</evidence>
<dbReference type="Pfam" id="PF03454">
    <property type="entry name" value="MoeA_C"/>
    <property type="match status" value="1"/>
</dbReference>
<dbReference type="SUPFAM" id="SSF53218">
    <property type="entry name" value="Molybdenum cofactor biosynthesis proteins"/>
    <property type="match status" value="1"/>
</dbReference>
<evidence type="ECO:0000256" key="2">
    <source>
        <dbReference type="ARBA" id="ARBA00002901"/>
    </source>
</evidence>
<sequence>MISVDKALQIVLKNGKRLLPKKVKLENTAGLCLAEDIKSDLNMPPFNRSAMDGYAVIANDINPPVDLEVIENIRAGYNPKKRVGRGQAAKIMTGSVVPKGADAVIKVEETKPLDNDRKVSILKGTKKGANIARKGEDVRVGNVVLRKGTKIRAQEAGILAAVGKSNVKAYSTPSIGIISTGDELVEITRKPKPWQIRNSNSYSLAAQARQIVPDVEILGRVNDNEKEIMKLIKRGLRKDILILSGGVSMGEFDLVGGVLQDVGVKIFFDKVALRPGKPTVFGKKGDKLVFALPGNPVSTFVTFELFVKPCIKKMMGFTSYGHPIMHAELEREIKIKKKRREYRPALLSQAGSGWKVSLVDWHGSGDLFSTTKANCLLIVRESVEKLNAGDMVEVMLIDGLNVF</sequence>
<reference evidence="13" key="1">
    <citation type="journal article" date="2021" name="ISME J.">
        <title>Fine-scale metabolic discontinuity in a stratified prokaryote microbiome of a Red Sea deep halocline.</title>
        <authorList>
            <person name="Michoud G."/>
            <person name="Ngugi D.K."/>
            <person name="Barozzi A."/>
            <person name="Merlino G."/>
            <person name="Calleja M.L."/>
            <person name="Delgado-Huertas A."/>
            <person name="Moran X.A.G."/>
            <person name="Daffonchio D."/>
        </authorList>
    </citation>
    <scope>NUCLEOTIDE SEQUENCE</scope>
    <source>
        <strain evidence="13">SuakinDeep_MAG55_1</strain>
    </source>
</reference>
<comment type="cofactor">
    <cofactor evidence="1 11">
        <name>Mg(2+)</name>
        <dbReference type="ChEBI" id="CHEBI:18420"/>
    </cofactor>
</comment>
<evidence type="ECO:0000256" key="8">
    <source>
        <dbReference type="ARBA" id="ARBA00022842"/>
    </source>
</evidence>
<dbReference type="Gene3D" id="3.90.105.10">
    <property type="entry name" value="Molybdopterin biosynthesis moea protein, domain 2"/>
    <property type="match status" value="1"/>
</dbReference>
<keyword evidence="8 11" id="KW-0460">Magnesium</keyword>
<comment type="catalytic activity">
    <reaction evidence="10">
        <text>adenylyl-molybdopterin + molybdate = Mo-molybdopterin + AMP + H(+)</text>
        <dbReference type="Rhea" id="RHEA:35047"/>
        <dbReference type="ChEBI" id="CHEBI:15378"/>
        <dbReference type="ChEBI" id="CHEBI:36264"/>
        <dbReference type="ChEBI" id="CHEBI:62727"/>
        <dbReference type="ChEBI" id="CHEBI:71302"/>
        <dbReference type="ChEBI" id="CHEBI:456215"/>
        <dbReference type="EC" id="2.10.1.1"/>
    </reaction>
</comment>
<dbReference type="SUPFAM" id="SSF63867">
    <property type="entry name" value="MoeA C-terminal domain-like"/>
    <property type="match status" value="1"/>
</dbReference>
<keyword evidence="6 11" id="KW-0808">Transferase</keyword>
<gene>
    <name evidence="13" type="ORF">MAG551_02348</name>
</gene>
<dbReference type="InterPro" id="IPR036135">
    <property type="entry name" value="MoeA_linker/N_sf"/>
</dbReference>
<dbReference type="PROSITE" id="PS01079">
    <property type="entry name" value="MOCF_BIOSYNTHESIS_2"/>
    <property type="match status" value="1"/>
</dbReference>
<dbReference type="InterPro" id="IPR036688">
    <property type="entry name" value="MoeA_C_domain_IV_sf"/>
</dbReference>